<feature type="transmembrane region" description="Helical" evidence="7">
    <location>
        <begin position="144"/>
        <end position="164"/>
    </location>
</feature>
<evidence type="ECO:0000256" key="5">
    <source>
        <dbReference type="ARBA" id="ARBA00022989"/>
    </source>
</evidence>
<keyword evidence="4 7" id="KW-0812">Transmembrane</keyword>
<feature type="transmembrane region" description="Helical" evidence="7">
    <location>
        <begin position="427"/>
        <end position="449"/>
    </location>
</feature>
<dbReference type="Pfam" id="PF01554">
    <property type="entry name" value="MatE"/>
    <property type="match status" value="2"/>
</dbReference>
<name>A0A1G5K120_9FIRM</name>
<dbReference type="AlphaFoldDB" id="A0A1G5K120"/>
<comment type="subcellular location">
    <subcellularLocation>
        <location evidence="1">Cell membrane</location>
        <topology evidence="1">Multi-pass membrane protein</topology>
    </subcellularLocation>
</comment>
<dbReference type="Proteomes" id="UP000198636">
    <property type="component" value="Unassembled WGS sequence"/>
</dbReference>
<dbReference type="InterPro" id="IPR048279">
    <property type="entry name" value="MdtK-like"/>
</dbReference>
<evidence type="ECO:0000313" key="8">
    <source>
        <dbReference type="EMBL" id="SCY94382.1"/>
    </source>
</evidence>
<accession>A0A1G5K120</accession>
<dbReference type="PANTHER" id="PTHR43549">
    <property type="entry name" value="MULTIDRUG RESISTANCE PROTEIN YPNP-RELATED"/>
    <property type="match status" value="1"/>
</dbReference>
<dbReference type="CDD" id="cd13138">
    <property type="entry name" value="MATE_yoeA_like"/>
    <property type="match status" value="1"/>
</dbReference>
<evidence type="ECO:0000256" key="4">
    <source>
        <dbReference type="ARBA" id="ARBA00022692"/>
    </source>
</evidence>
<proteinExistence type="predicted"/>
<keyword evidence="2" id="KW-0813">Transport</keyword>
<dbReference type="GO" id="GO:0042910">
    <property type="term" value="F:xenobiotic transmembrane transporter activity"/>
    <property type="evidence" value="ECO:0007669"/>
    <property type="project" value="InterPro"/>
</dbReference>
<dbReference type="EMBL" id="FMUS01000023">
    <property type="protein sequence ID" value="SCY94382.1"/>
    <property type="molecule type" value="Genomic_DNA"/>
</dbReference>
<dbReference type="RefSeq" id="WP_091545495.1">
    <property type="nucleotide sequence ID" value="NZ_FMUS01000023.1"/>
</dbReference>
<reference evidence="8 9" key="1">
    <citation type="submission" date="2016-10" db="EMBL/GenBank/DDBJ databases">
        <authorList>
            <person name="de Groot N.N."/>
        </authorList>
    </citation>
    <scope>NUCLEOTIDE SEQUENCE [LARGE SCALE GENOMIC DNA]</scope>
    <source>
        <strain evidence="8 9">DSM 18978</strain>
    </source>
</reference>
<dbReference type="InterPro" id="IPR002528">
    <property type="entry name" value="MATE_fam"/>
</dbReference>
<dbReference type="PIRSF" id="PIRSF006603">
    <property type="entry name" value="DinF"/>
    <property type="match status" value="1"/>
</dbReference>
<feature type="transmembrane region" description="Helical" evidence="7">
    <location>
        <begin position="202"/>
        <end position="222"/>
    </location>
</feature>
<feature type="transmembrane region" description="Helical" evidence="7">
    <location>
        <begin position="176"/>
        <end position="196"/>
    </location>
</feature>
<dbReference type="GO" id="GO:0005886">
    <property type="term" value="C:plasma membrane"/>
    <property type="evidence" value="ECO:0007669"/>
    <property type="project" value="UniProtKB-SubCell"/>
</dbReference>
<feature type="transmembrane region" description="Helical" evidence="7">
    <location>
        <begin position="371"/>
        <end position="390"/>
    </location>
</feature>
<keyword evidence="3" id="KW-1003">Cell membrane</keyword>
<protein>
    <submittedName>
        <fullName evidence="8">Putative efflux protein, MATE family</fullName>
    </submittedName>
</protein>
<evidence type="ECO:0000256" key="3">
    <source>
        <dbReference type="ARBA" id="ARBA00022475"/>
    </source>
</evidence>
<evidence type="ECO:0000256" key="7">
    <source>
        <dbReference type="SAM" id="Phobius"/>
    </source>
</evidence>
<dbReference type="OrthoDB" id="385629at2"/>
<dbReference type="NCBIfam" id="TIGR00797">
    <property type="entry name" value="matE"/>
    <property type="match status" value="1"/>
</dbReference>
<feature type="transmembrane region" description="Helical" evidence="7">
    <location>
        <begin position="397"/>
        <end position="415"/>
    </location>
</feature>
<keyword evidence="6 7" id="KW-0472">Membrane</keyword>
<feature type="transmembrane region" description="Helical" evidence="7">
    <location>
        <begin position="102"/>
        <end position="124"/>
    </location>
</feature>
<dbReference type="InterPro" id="IPR052031">
    <property type="entry name" value="Membrane_Transporter-Flippase"/>
</dbReference>
<dbReference type="GO" id="GO:0015297">
    <property type="term" value="F:antiporter activity"/>
    <property type="evidence" value="ECO:0007669"/>
    <property type="project" value="InterPro"/>
</dbReference>
<dbReference type="PANTHER" id="PTHR43549:SF2">
    <property type="entry name" value="MULTIDRUG RESISTANCE PROTEIN NORM-RELATED"/>
    <property type="match status" value="1"/>
</dbReference>
<evidence type="ECO:0000256" key="1">
    <source>
        <dbReference type="ARBA" id="ARBA00004651"/>
    </source>
</evidence>
<evidence type="ECO:0000256" key="2">
    <source>
        <dbReference type="ARBA" id="ARBA00022448"/>
    </source>
</evidence>
<feature type="transmembrane region" description="Helical" evidence="7">
    <location>
        <begin position="327"/>
        <end position="351"/>
    </location>
</feature>
<gene>
    <name evidence="8" type="ORF">SAMN03080606_03170</name>
</gene>
<sequence>MKAILSKKDSERRQFVLAGDMWRVVMAISLPLAVYNGFNHLFSFVDTMMASHISSEVVSAIAYLSQIKTMLAAIGAGLAVGGGIIVARYYGAGDIKNAKKYVNTVLFLSIGIGLTLLIVMLPFITPILRIANTPEDLISAGSSYFKVEILMIITIFINNVYIAVEKAKGNTKKILYLNLMVIGVKLLLSALFVYVYNFGITMMAVATLIAHLLLTIIGLSNLMHRDNVFRLSFKELDLSMKTLKPIITLSLPIFFERFTFSLGKVIVNSMSAFYGSMVVGALGVSNNIAGIATSVANGFQDGEASIISQNLGNDSFERAIDAFKKTVIISLIIGGVGFLFTTTFIDGIISLFARGDVLFAGEIKNILKFEIYALITLTVTSAAMGLLYGFGYTRLSLIINFLRLFLFRIPPLYILQNFTSLGSESVGIAMMISNSMVGIIAITICFIVIQKMRKEGQYNLLIATE</sequence>
<feature type="transmembrane region" description="Helical" evidence="7">
    <location>
        <begin position="70"/>
        <end position="90"/>
    </location>
</feature>
<feature type="transmembrane region" description="Helical" evidence="7">
    <location>
        <begin position="21"/>
        <end position="38"/>
    </location>
</feature>
<organism evidence="8 9">
    <name type="scientific">Alkaliphilus peptidifermentans DSM 18978</name>
    <dbReference type="NCBI Taxonomy" id="1120976"/>
    <lineage>
        <taxon>Bacteria</taxon>
        <taxon>Bacillati</taxon>
        <taxon>Bacillota</taxon>
        <taxon>Clostridia</taxon>
        <taxon>Peptostreptococcales</taxon>
        <taxon>Natronincolaceae</taxon>
        <taxon>Alkaliphilus</taxon>
    </lineage>
</organism>
<keyword evidence="5 7" id="KW-1133">Transmembrane helix</keyword>
<evidence type="ECO:0000313" key="9">
    <source>
        <dbReference type="Proteomes" id="UP000198636"/>
    </source>
</evidence>
<evidence type="ECO:0000256" key="6">
    <source>
        <dbReference type="ARBA" id="ARBA00023136"/>
    </source>
</evidence>
<keyword evidence="9" id="KW-1185">Reference proteome</keyword>
<dbReference type="STRING" id="1120976.SAMN03080606_03170"/>